<accession>A0A9D2JH00</accession>
<gene>
    <name evidence="1" type="ORF">IAA20_03960</name>
</gene>
<name>A0A9D2JH00_9ENTE</name>
<reference evidence="1" key="1">
    <citation type="journal article" date="2021" name="PeerJ">
        <title>Extensive microbial diversity within the chicken gut microbiome revealed by metagenomics and culture.</title>
        <authorList>
            <person name="Gilroy R."/>
            <person name="Ravi A."/>
            <person name="Getino M."/>
            <person name="Pursley I."/>
            <person name="Horton D.L."/>
            <person name="Alikhan N.F."/>
            <person name="Baker D."/>
            <person name="Gharbi K."/>
            <person name="Hall N."/>
            <person name="Watson M."/>
            <person name="Adriaenssens E.M."/>
            <person name="Foster-Nyarko E."/>
            <person name="Jarju S."/>
            <person name="Secka A."/>
            <person name="Antonio M."/>
            <person name="Oren A."/>
            <person name="Chaudhuri R.R."/>
            <person name="La Ragione R."/>
            <person name="Hildebrand F."/>
            <person name="Pallen M.J."/>
        </authorList>
    </citation>
    <scope>NUCLEOTIDE SEQUENCE</scope>
    <source>
        <strain evidence="1">CHK172-16539</strain>
    </source>
</reference>
<comment type="caution">
    <text evidence="1">The sequence shown here is derived from an EMBL/GenBank/DDBJ whole genome shotgun (WGS) entry which is preliminary data.</text>
</comment>
<sequence>MTGKEYLAILKENDWKRSELVCLLENQVGILEKNKLQDEAEETKWLIFDIAEIEKKLGYGLLKIGGITDD</sequence>
<dbReference type="AlphaFoldDB" id="A0A9D2JH00"/>
<proteinExistence type="predicted"/>
<reference evidence="1" key="2">
    <citation type="submission" date="2021-04" db="EMBL/GenBank/DDBJ databases">
        <authorList>
            <person name="Gilroy R."/>
        </authorList>
    </citation>
    <scope>NUCLEOTIDE SEQUENCE</scope>
    <source>
        <strain evidence="1">CHK172-16539</strain>
    </source>
</reference>
<evidence type="ECO:0000313" key="2">
    <source>
        <dbReference type="Proteomes" id="UP000824063"/>
    </source>
</evidence>
<evidence type="ECO:0000313" key="1">
    <source>
        <dbReference type="EMBL" id="HIZ53081.1"/>
    </source>
</evidence>
<protein>
    <submittedName>
        <fullName evidence="1">Uncharacterized protein</fullName>
    </submittedName>
</protein>
<dbReference type="Proteomes" id="UP000824063">
    <property type="component" value="Unassembled WGS sequence"/>
</dbReference>
<organism evidence="1 2">
    <name type="scientific">Candidatus Enterococcus avicola</name>
    <dbReference type="NCBI Taxonomy" id="2838561"/>
    <lineage>
        <taxon>Bacteria</taxon>
        <taxon>Bacillati</taxon>
        <taxon>Bacillota</taxon>
        <taxon>Bacilli</taxon>
        <taxon>Lactobacillales</taxon>
        <taxon>Enterococcaceae</taxon>
        <taxon>Enterococcus</taxon>
    </lineage>
</organism>
<dbReference type="EMBL" id="DXBN01000095">
    <property type="protein sequence ID" value="HIZ53081.1"/>
    <property type="molecule type" value="Genomic_DNA"/>
</dbReference>